<accession>A0A8J3Q9N7</accession>
<dbReference type="Proteomes" id="UP000612899">
    <property type="component" value="Unassembled WGS sequence"/>
</dbReference>
<dbReference type="EMBL" id="BONY01000029">
    <property type="protein sequence ID" value="GIH06723.1"/>
    <property type="molecule type" value="Genomic_DNA"/>
</dbReference>
<gene>
    <name evidence="4" type="ORF">Rhe02_47900</name>
</gene>
<name>A0A8J3Q9N7_9ACTN</name>
<dbReference type="InterPro" id="IPR037459">
    <property type="entry name" value="RhgT-like"/>
</dbReference>
<dbReference type="Pfam" id="PF13472">
    <property type="entry name" value="Lipase_GDSL_2"/>
    <property type="match status" value="1"/>
</dbReference>
<proteinExistence type="inferred from homology"/>
<reference evidence="4" key="1">
    <citation type="submission" date="2021-01" db="EMBL/GenBank/DDBJ databases">
        <title>Whole genome shotgun sequence of Rhizocola hellebori NBRC 109834.</title>
        <authorList>
            <person name="Komaki H."/>
            <person name="Tamura T."/>
        </authorList>
    </citation>
    <scope>NUCLEOTIDE SEQUENCE</scope>
    <source>
        <strain evidence="4">NBRC 109834</strain>
    </source>
</reference>
<dbReference type="InterPro" id="IPR036514">
    <property type="entry name" value="SGNH_hydro_sf"/>
</dbReference>
<feature type="domain" description="SGNH hydrolase-type esterase" evidence="3">
    <location>
        <begin position="6"/>
        <end position="166"/>
    </location>
</feature>
<evidence type="ECO:0000313" key="5">
    <source>
        <dbReference type="Proteomes" id="UP000612899"/>
    </source>
</evidence>
<evidence type="ECO:0000256" key="2">
    <source>
        <dbReference type="ARBA" id="ARBA00022801"/>
    </source>
</evidence>
<dbReference type="Gene3D" id="3.40.50.1110">
    <property type="entry name" value="SGNH hydrolase"/>
    <property type="match status" value="1"/>
</dbReference>
<protein>
    <submittedName>
        <fullName evidence="4">Lysophospholipase L1-like esterase</fullName>
    </submittedName>
</protein>
<dbReference type="CDD" id="cd01821">
    <property type="entry name" value="Rhamnogalacturan_acetylesterase_like"/>
    <property type="match status" value="1"/>
</dbReference>
<comment type="similarity">
    <text evidence="1">Belongs to the 'GDSL' lipolytic enzyme family.</text>
</comment>
<dbReference type="PANTHER" id="PTHR43695">
    <property type="entry name" value="PUTATIVE (AFU_ORTHOLOGUE AFUA_2G17250)-RELATED"/>
    <property type="match status" value="1"/>
</dbReference>
<sequence>MILLAGDSTVAACPADETPMSGWGAHLGAPLNAGVNEALVSRGRPAVTVAVLNVAKGGATTASHRAEGLWDALLAQANPSDMVVIQFGHNDQKYEDLPAYGAFRANLERFIAEARAAGCHPVLCTPLARRYFQGDRLTNTHGEYPDAVRAAARSANVPLLDLTAWSTKLYEGLGPVNSKSLFTDRDDSHFGFTGACVVAQHVAEQLTPLILYLWGTK</sequence>
<evidence type="ECO:0000256" key="1">
    <source>
        <dbReference type="ARBA" id="ARBA00008668"/>
    </source>
</evidence>
<keyword evidence="5" id="KW-1185">Reference proteome</keyword>
<evidence type="ECO:0000313" key="4">
    <source>
        <dbReference type="EMBL" id="GIH06723.1"/>
    </source>
</evidence>
<dbReference type="AlphaFoldDB" id="A0A8J3Q9N7"/>
<keyword evidence="2" id="KW-0378">Hydrolase</keyword>
<comment type="caution">
    <text evidence="4">The sequence shown here is derived from an EMBL/GenBank/DDBJ whole genome shotgun (WGS) entry which is preliminary data.</text>
</comment>
<dbReference type="GO" id="GO:0016787">
    <property type="term" value="F:hydrolase activity"/>
    <property type="evidence" value="ECO:0007669"/>
    <property type="project" value="UniProtKB-KW"/>
</dbReference>
<evidence type="ECO:0000259" key="3">
    <source>
        <dbReference type="Pfam" id="PF13472"/>
    </source>
</evidence>
<dbReference type="InterPro" id="IPR013830">
    <property type="entry name" value="SGNH_hydro"/>
</dbReference>
<dbReference type="PANTHER" id="PTHR43695:SF1">
    <property type="entry name" value="RHAMNOGALACTURONAN ACETYLESTERASE"/>
    <property type="match status" value="1"/>
</dbReference>
<organism evidence="4 5">
    <name type="scientific">Rhizocola hellebori</name>
    <dbReference type="NCBI Taxonomy" id="1392758"/>
    <lineage>
        <taxon>Bacteria</taxon>
        <taxon>Bacillati</taxon>
        <taxon>Actinomycetota</taxon>
        <taxon>Actinomycetes</taxon>
        <taxon>Micromonosporales</taxon>
        <taxon>Micromonosporaceae</taxon>
        <taxon>Rhizocola</taxon>
    </lineage>
</organism>
<dbReference type="SUPFAM" id="SSF52266">
    <property type="entry name" value="SGNH hydrolase"/>
    <property type="match status" value="1"/>
</dbReference>